<dbReference type="EMBL" id="GDRN01074617">
    <property type="protein sequence ID" value="JAI63206.1"/>
    <property type="molecule type" value="Transcribed_RNA"/>
</dbReference>
<protein>
    <recommendedName>
        <fullName evidence="2">Enoyl reductase (ER) domain-containing protein</fullName>
    </recommendedName>
</protein>
<dbReference type="SMART" id="SM00829">
    <property type="entry name" value="PKS_ER"/>
    <property type="match status" value="1"/>
</dbReference>
<dbReference type="InterPro" id="IPR013154">
    <property type="entry name" value="ADH-like_N"/>
</dbReference>
<keyword evidence="1" id="KW-0560">Oxidoreductase</keyword>
<dbReference type="InterPro" id="IPR036291">
    <property type="entry name" value="NAD(P)-bd_dom_sf"/>
</dbReference>
<dbReference type="Pfam" id="PF13602">
    <property type="entry name" value="ADH_zinc_N_2"/>
    <property type="match status" value="1"/>
</dbReference>
<dbReference type="InterPro" id="IPR020843">
    <property type="entry name" value="ER"/>
</dbReference>
<dbReference type="Gene3D" id="3.90.180.10">
    <property type="entry name" value="Medium-chain alcohol dehydrogenases, catalytic domain"/>
    <property type="match status" value="1"/>
</dbReference>
<organism evidence="3">
    <name type="scientific">Scylla olivacea</name>
    <name type="common">Orange mud crab</name>
    <name type="synonym">Cancer olivacea</name>
    <dbReference type="NCBI Taxonomy" id="85551"/>
    <lineage>
        <taxon>Eukaryota</taxon>
        <taxon>Metazoa</taxon>
        <taxon>Ecdysozoa</taxon>
        <taxon>Arthropoda</taxon>
        <taxon>Crustacea</taxon>
        <taxon>Multicrustacea</taxon>
        <taxon>Malacostraca</taxon>
        <taxon>Eumalacostraca</taxon>
        <taxon>Eucarida</taxon>
        <taxon>Decapoda</taxon>
        <taxon>Pleocyemata</taxon>
        <taxon>Brachyura</taxon>
        <taxon>Eubrachyura</taxon>
        <taxon>Portunoidea</taxon>
        <taxon>Portunidae</taxon>
        <taxon>Portuninae</taxon>
        <taxon>Scylla</taxon>
    </lineage>
</organism>
<accession>A0A0P4WAC5</accession>
<feature type="domain" description="Enoyl reductase (ER)" evidence="2">
    <location>
        <begin position="11"/>
        <end position="338"/>
    </location>
</feature>
<name>A0A0P4WAC5_SCYOL</name>
<dbReference type="Gene3D" id="3.40.50.720">
    <property type="entry name" value="NAD(P)-binding Rossmann-like Domain"/>
    <property type="match status" value="1"/>
</dbReference>
<evidence type="ECO:0000313" key="3">
    <source>
        <dbReference type="EMBL" id="JAI63207.1"/>
    </source>
</evidence>
<dbReference type="AlphaFoldDB" id="A0A0P4WAC5"/>
<reference evidence="3" key="1">
    <citation type="submission" date="2015-09" db="EMBL/GenBank/DDBJ databases">
        <title>Scylla olivacea transcriptome.</title>
        <authorList>
            <person name="Ikhwanuddin M."/>
        </authorList>
    </citation>
    <scope>NUCLEOTIDE SEQUENCE</scope>
</reference>
<dbReference type="InterPro" id="IPR011032">
    <property type="entry name" value="GroES-like_sf"/>
</dbReference>
<dbReference type="Pfam" id="PF08240">
    <property type="entry name" value="ADH_N"/>
    <property type="match status" value="1"/>
</dbReference>
<dbReference type="PANTHER" id="PTHR44054">
    <property type="entry name" value="SYNAPTIC VESICLE MEMBRANE PROTEIN VAT-1 HOMOLOG-LIKE"/>
    <property type="match status" value="1"/>
</dbReference>
<dbReference type="EMBL" id="GDRN01074616">
    <property type="protein sequence ID" value="JAI63207.1"/>
    <property type="molecule type" value="Transcribed_RNA"/>
</dbReference>
<dbReference type="GO" id="GO:0016491">
    <property type="term" value="F:oxidoreductase activity"/>
    <property type="evidence" value="ECO:0007669"/>
    <property type="project" value="UniProtKB-KW"/>
</dbReference>
<proteinExistence type="predicted"/>
<dbReference type="PANTHER" id="PTHR44054:SF1">
    <property type="entry name" value="SYNAPTIC VESICLE MEMBRANE PROTEIN VAT-1 HOMOLOG"/>
    <property type="match status" value="1"/>
</dbReference>
<evidence type="ECO:0000259" key="2">
    <source>
        <dbReference type="SMART" id="SM00829"/>
    </source>
</evidence>
<dbReference type="SUPFAM" id="SSF50129">
    <property type="entry name" value="GroES-like"/>
    <property type="match status" value="1"/>
</dbReference>
<dbReference type="InterPro" id="IPR052100">
    <property type="entry name" value="SV-ATPase_mito-regulator"/>
</dbReference>
<evidence type="ECO:0000256" key="1">
    <source>
        <dbReference type="ARBA" id="ARBA00023002"/>
    </source>
</evidence>
<sequence length="340" mass="37235">MVKKVVVKAVGGFEQLQVEKDGPPPEPLPDQVTVEVKACALNFYDIYIRQGLSPDTQPPCTLGLECAGVVVAVGEEVDTVKPGDHVAVHCPKGGACAEMITVGVDSVLVVPPEMSFDVAASFTVTYLTAYFTVFHMGGLREGGSVLIHSAAGGVGWAATQLAKTVPQVTVFGTASQHKHQAIKDNGVDFPIHYDQDYETEVLRQRPQGVSLVLDNLSGADFTKSQNLLEPLGKVVLIGARSMVGKEQRSLWQVFKVWWDTKNVTPYSLVMNNHSIAGFNLNELRNKDPANFNRGWKKILEMITAKKLQPRIDSVWKFENIIEASKQISERKNIGKVIIKP</sequence>
<dbReference type="SUPFAM" id="SSF51735">
    <property type="entry name" value="NAD(P)-binding Rossmann-fold domains"/>
    <property type="match status" value="1"/>
</dbReference>